<keyword evidence="1" id="KW-0812">Transmembrane</keyword>
<feature type="transmembrane region" description="Helical" evidence="1">
    <location>
        <begin position="264"/>
        <end position="283"/>
    </location>
</feature>
<evidence type="ECO:0000313" key="2">
    <source>
        <dbReference type="EMBL" id="CAD8372358.1"/>
    </source>
</evidence>
<keyword evidence="1" id="KW-0472">Membrane</keyword>
<feature type="transmembrane region" description="Helical" evidence="1">
    <location>
        <begin position="88"/>
        <end position="106"/>
    </location>
</feature>
<evidence type="ECO:0000256" key="1">
    <source>
        <dbReference type="SAM" id="Phobius"/>
    </source>
</evidence>
<feature type="transmembrane region" description="Helical" evidence="1">
    <location>
        <begin position="53"/>
        <end position="76"/>
    </location>
</feature>
<feature type="transmembrane region" description="Helical" evidence="1">
    <location>
        <begin position="204"/>
        <end position="223"/>
    </location>
</feature>
<proteinExistence type="predicted"/>
<feature type="transmembrane region" description="Helical" evidence="1">
    <location>
        <begin position="126"/>
        <end position="144"/>
    </location>
</feature>
<gene>
    <name evidence="2" type="ORF">MPOL1434_LOCUS6910</name>
</gene>
<accession>A0A7S0AU19</accession>
<feature type="transmembrane region" description="Helical" evidence="1">
    <location>
        <begin position="165"/>
        <end position="184"/>
    </location>
</feature>
<sequence>MTDTTEGDTSRSPRFTHWCALFVFSTIVLGAAVEAANNNGESGDPKTESNEKWSIVCAACTFAFCALVILMHFNAVTSLFIVGTKIEGLLCLVLAAFWSGLVAVVADSRHGLAVNEKGAVSNGNLYYFSWAGLICAVTLLTGYLRSAFQIDIQGELKTRSARLSVWTAHMAAAIVVMGSSTNIYKNDCVNAFVGDEFCRRTKLGIGLGAVGTFFALVVVFMKIYTSKAPFLLEAVFGGILVGSFAFGTAYITSEQGPGSPLGNLYYFTWGCFLSSFLLCSSLYDDYNSAKSMGRGDNNDLAMEEGNKADGAAEEDQI</sequence>
<keyword evidence="1" id="KW-1133">Transmembrane helix</keyword>
<protein>
    <submittedName>
        <fullName evidence="2">Uncharacterized protein</fullName>
    </submittedName>
</protein>
<reference evidence="2" key="1">
    <citation type="submission" date="2021-01" db="EMBL/GenBank/DDBJ databases">
        <authorList>
            <person name="Corre E."/>
            <person name="Pelletier E."/>
            <person name="Niang G."/>
            <person name="Scheremetjew M."/>
            <person name="Finn R."/>
            <person name="Kale V."/>
            <person name="Holt S."/>
            <person name="Cochrane G."/>
            <person name="Meng A."/>
            <person name="Brown T."/>
            <person name="Cohen L."/>
        </authorList>
    </citation>
    <scope>NUCLEOTIDE SEQUENCE</scope>
    <source>
        <strain evidence="2">CCMP3303</strain>
    </source>
</reference>
<dbReference type="EMBL" id="HBEJ01011797">
    <property type="protein sequence ID" value="CAD8372358.1"/>
    <property type="molecule type" value="Transcribed_RNA"/>
</dbReference>
<dbReference type="AlphaFoldDB" id="A0A7S0AU19"/>
<feature type="transmembrane region" description="Helical" evidence="1">
    <location>
        <begin position="230"/>
        <end position="252"/>
    </location>
</feature>
<feature type="transmembrane region" description="Helical" evidence="1">
    <location>
        <begin position="15"/>
        <end position="33"/>
    </location>
</feature>
<name>A0A7S0AU19_9STRA</name>
<organism evidence="2">
    <name type="scientific">Minutocellus polymorphus</name>
    <dbReference type="NCBI Taxonomy" id="265543"/>
    <lineage>
        <taxon>Eukaryota</taxon>
        <taxon>Sar</taxon>
        <taxon>Stramenopiles</taxon>
        <taxon>Ochrophyta</taxon>
        <taxon>Bacillariophyta</taxon>
        <taxon>Mediophyceae</taxon>
        <taxon>Cymatosirophycidae</taxon>
        <taxon>Cymatosirales</taxon>
        <taxon>Cymatosiraceae</taxon>
        <taxon>Minutocellus</taxon>
    </lineage>
</organism>